<dbReference type="InterPro" id="IPR001322">
    <property type="entry name" value="Lamin_tail_dom"/>
</dbReference>
<comment type="caution">
    <text evidence="4">The sequence shown here is derived from an EMBL/GenBank/DDBJ whole genome shotgun (WGS) entry which is preliminary data.</text>
</comment>
<feature type="compositionally biased region" description="Polar residues" evidence="1">
    <location>
        <begin position="327"/>
        <end position="338"/>
    </location>
</feature>
<keyword evidence="2" id="KW-1133">Transmembrane helix</keyword>
<sequence>MKQKRGVTLTELMIVVALIGILFAAVQPYFYTLRKVWHQADGRSDILQNGRIGLAVMVREIRQATGLTSVTASTEAAGQIVFIDKDDNQVGFKKYSDGANNMLGYVQGGVTYPLAGPVESLKFTCYEADGVTVTSNVSDVRTIDIELVAADPRGEISAQTLSSKTFIRITQVAFSVRVVNEVMYNPLGSLMPGQQEDSYYEYVEFYNGTPNSIDFAGWQLTDGGTFDNIIGDPVHGSGTTIVPPGGYALITDMDTRVYDPGSPYTVPAGAIRLRVDDNDLVNGLHDDQDIVGIWDGDGLIVDTLSYTDDMGAGGSDALGDSLERISASGSTSDPNNWEDSVLNGTPGAANN</sequence>
<reference evidence="4 5" key="1">
    <citation type="journal article" date="2016" name="Nat. Commun.">
        <title>Thousands of microbial genomes shed light on interconnected biogeochemical processes in an aquifer system.</title>
        <authorList>
            <person name="Anantharaman K."/>
            <person name="Brown C.T."/>
            <person name="Hug L.A."/>
            <person name="Sharon I."/>
            <person name="Castelle C.J."/>
            <person name="Probst A.J."/>
            <person name="Thomas B.C."/>
            <person name="Singh A."/>
            <person name="Wilkins M.J."/>
            <person name="Karaoz U."/>
            <person name="Brodie E.L."/>
            <person name="Williams K.H."/>
            <person name="Hubbard S.S."/>
            <person name="Banfield J.F."/>
        </authorList>
    </citation>
    <scope>NUCLEOTIDE SEQUENCE [LARGE SCALE GENOMIC DNA]</scope>
</reference>
<dbReference type="Pfam" id="PF07963">
    <property type="entry name" value="N_methyl"/>
    <property type="match status" value="1"/>
</dbReference>
<dbReference type="InterPro" id="IPR012902">
    <property type="entry name" value="N_methyl_site"/>
</dbReference>
<organism evidence="4 5">
    <name type="scientific">candidate division WOR-1 bacterium RIFCSPLOWO2_02_FULL_46_20</name>
    <dbReference type="NCBI Taxonomy" id="1802567"/>
    <lineage>
        <taxon>Bacteria</taxon>
        <taxon>Bacillati</taxon>
        <taxon>Saganbacteria</taxon>
    </lineage>
</organism>
<dbReference type="PROSITE" id="PS51841">
    <property type="entry name" value="LTD"/>
    <property type="match status" value="1"/>
</dbReference>
<gene>
    <name evidence="4" type="ORF">A3H38_03395</name>
</gene>
<evidence type="ECO:0000259" key="3">
    <source>
        <dbReference type="PROSITE" id="PS51841"/>
    </source>
</evidence>
<evidence type="ECO:0000256" key="1">
    <source>
        <dbReference type="SAM" id="MobiDB-lite"/>
    </source>
</evidence>
<feature type="region of interest" description="Disordered" evidence="1">
    <location>
        <begin position="324"/>
        <end position="351"/>
    </location>
</feature>
<dbReference type="SUPFAM" id="SSF54523">
    <property type="entry name" value="Pili subunits"/>
    <property type="match status" value="1"/>
</dbReference>
<protein>
    <recommendedName>
        <fullName evidence="3">LTD domain-containing protein</fullName>
    </recommendedName>
</protein>
<keyword evidence="2" id="KW-0472">Membrane</keyword>
<dbReference type="EMBL" id="METP01000007">
    <property type="protein sequence ID" value="OGC07234.1"/>
    <property type="molecule type" value="Genomic_DNA"/>
</dbReference>
<keyword evidence="2" id="KW-0812">Transmembrane</keyword>
<dbReference type="Gene3D" id="3.30.700.10">
    <property type="entry name" value="Glycoprotein, Type 4 Pilin"/>
    <property type="match status" value="1"/>
</dbReference>
<proteinExistence type="predicted"/>
<dbReference type="Proteomes" id="UP000176938">
    <property type="component" value="Unassembled WGS sequence"/>
</dbReference>
<evidence type="ECO:0000256" key="2">
    <source>
        <dbReference type="SAM" id="Phobius"/>
    </source>
</evidence>
<dbReference type="AlphaFoldDB" id="A0A1F4RG95"/>
<feature type="domain" description="LTD" evidence="3">
    <location>
        <begin position="155"/>
        <end position="308"/>
    </location>
</feature>
<dbReference type="Pfam" id="PF00932">
    <property type="entry name" value="LTD"/>
    <property type="match status" value="1"/>
</dbReference>
<feature type="transmembrane region" description="Helical" evidence="2">
    <location>
        <begin position="12"/>
        <end position="31"/>
    </location>
</feature>
<accession>A0A1F4RG95</accession>
<name>A0A1F4RG95_UNCSA</name>
<evidence type="ECO:0000313" key="4">
    <source>
        <dbReference type="EMBL" id="OGC07234.1"/>
    </source>
</evidence>
<dbReference type="NCBIfam" id="TIGR02532">
    <property type="entry name" value="IV_pilin_GFxxxE"/>
    <property type="match status" value="1"/>
</dbReference>
<dbReference type="InterPro" id="IPR045584">
    <property type="entry name" value="Pilin-like"/>
</dbReference>
<evidence type="ECO:0000313" key="5">
    <source>
        <dbReference type="Proteomes" id="UP000176938"/>
    </source>
</evidence>